<organism evidence="1 2">
    <name type="scientific">Armillaria gallica</name>
    <name type="common">Bulbous honey fungus</name>
    <name type="synonym">Armillaria bulbosa</name>
    <dbReference type="NCBI Taxonomy" id="47427"/>
    <lineage>
        <taxon>Eukaryota</taxon>
        <taxon>Fungi</taxon>
        <taxon>Dikarya</taxon>
        <taxon>Basidiomycota</taxon>
        <taxon>Agaricomycotina</taxon>
        <taxon>Agaricomycetes</taxon>
        <taxon>Agaricomycetidae</taxon>
        <taxon>Agaricales</taxon>
        <taxon>Marasmiineae</taxon>
        <taxon>Physalacriaceae</taxon>
        <taxon>Armillaria</taxon>
    </lineage>
</organism>
<protein>
    <submittedName>
        <fullName evidence="1">Uncharacterized protein</fullName>
    </submittedName>
</protein>
<dbReference type="EMBL" id="KZ293646">
    <property type="protein sequence ID" value="PBL00076.1"/>
    <property type="molecule type" value="Genomic_DNA"/>
</dbReference>
<dbReference type="Proteomes" id="UP000217790">
    <property type="component" value="Unassembled WGS sequence"/>
</dbReference>
<gene>
    <name evidence="1" type="ORF">ARMGADRAFT_1072444</name>
</gene>
<evidence type="ECO:0000313" key="1">
    <source>
        <dbReference type="EMBL" id="PBL00076.1"/>
    </source>
</evidence>
<proteinExistence type="predicted"/>
<sequence length="159" mass="17386">MALYRVGVPQAMVLHSPPNVEQSGIISFSGGSTQPTLPIHPTLQDSSLVHHDLQQQPHHMPRLLSSLPCSEMGMLKSLKLMHNGSPFSPPNLLEWKKATALHTLHIHMYSVLPIQCSHLVKDLILEGCTSPDRPAGGGTVVHLKRREAGAYSHSDNQDS</sequence>
<dbReference type="InParanoid" id="A0A2H3DY11"/>
<keyword evidence="2" id="KW-1185">Reference proteome</keyword>
<reference evidence="2" key="1">
    <citation type="journal article" date="2017" name="Nat. Ecol. Evol.">
        <title>Genome expansion and lineage-specific genetic innovations in the forest pathogenic fungi Armillaria.</title>
        <authorList>
            <person name="Sipos G."/>
            <person name="Prasanna A.N."/>
            <person name="Walter M.C."/>
            <person name="O'Connor E."/>
            <person name="Balint B."/>
            <person name="Krizsan K."/>
            <person name="Kiss B."/>
            <person name="Hess J."/>
            <person name="Varga T."/>
            <person name="Slot J."/>
            <person name="Riley R."/>
            <person name="Boka B."/>
            <person name="Rigling D."/>
            <person name="Barry K."/>
            <person name="Lee J."/>
            <person name="Mihaltcheva S."/>
            <person name="LaButti K."/>
            <person name="Lipzen A."/>
            <person name="Waldron R."/>
            <person name="Moloney N.M."/>
            <person name="Sperisen C."/>
            <person name="Kredics L."/>
            <person name="Vagvoelgyi C."/>
            <person name="Patrignani A."/>
            <person name="Fitzpatrick D."/>
            <person name="Nagy I."/>
            <person name="Doyle S."/>
            <person name="Anderson J.B."/>
            <person name="Grigoriev I.V."/>
            <person name="Gueldener U."/>
            <person name="Muensterkoetter M."/>
            <person name="Nagy L.G."/>
        </authorList>
    </citation>
    <scope>NUCLEOTIDE SEQUENCE [LARGE SCALE GENOMIC DNA]</scope>
    <source>
        <strain evidence="2">Ar21-2</strain>
    </source>
</reference>
<accession>A0A2H3DY11</accession>
<dbReference type="AlphaFoldDB" id="A0A2H3DY11"/>
<name>A0A2H3DY11_ARMGA</name>
<evidence type="ECO:0000313" key="2">
    <source>
        <dbReference type="Proteomes" id="UP000217790"/>
    </source>
</evidence>